<organism evidence="1 2">
    <name type="scientific">Luteococcus peritonei</name>
    <dbReference type="NCBI Taxonomy" id="88874"/>
    <lineage>
        <taxon>Bacteria</taxon>
        <taxon>Bacillati</taxon>
        <taxon>Actinomycetota</taxon>
        <taxon>Actinomycetes</taxon>
        <taxon>Propionibacteriales</taxon>
        <taxon>Propionibacteriaceae</taxon>
        <taxon>Luteococcus</taxon>
    </lineage>
</organism>
<evidence type="ECO:0000313" key="1">
    <source>
        <dbReference type="EMBL" id="MFD1890445.1"/>
    </source>
</evidence>
<gene>
    <name evidence="1" type="ORF">ACFSCS_09680</name>
</gene>
<comment type="caution">
    <text evidence="1">The sequence shown here is derived from an EMBL/GenBank/DDBJ whole genome shotgun (WGS) entry which is preliminary data.</text>
</comment>
<keyword evidence="2" id="KW-1185">Reference proteome</keyword>
<dbReference type="SUPFAM" id="SSF51971">
    <property type="entry name" value="Nucleotide-binding domain"/>
    <property type="match status" value="1"/>
</dbReference>
<dbReference type="PRINTS" id="PR00420">
    <property type="entry name" value="RNGMNOXGNASE"/>
</dbReference>
<proteinExistence type="predicted"/>
<protein>
    <submittedName>
        <fullName evidence="1">Lycopene cyclase family protein</fullName>
    </submittedName>
</protein>
<name>A0ABW4RXS4_9ACTN</name>
<dbReference type="InterPro" id="IPR036188">
    <property type="entry name" value="FAD/NAD-bd_sf"/>
</dbReference>
<reference evidence="2" key="1">
    <citation type="journal article" date="2019" name="Int. J. Syst. Evol. Microbiol.">
        <title>The Global Catalogue of Microorganisms (GCM) 10K type strain sequencing project: providing services to taxonomists for standard genome sequencing and annotation.</title>
        <authorList>
            <consortium name="The Broad Institute Genomics Platform"/>
            <consortium name="The Broad Institute Genome Sequencing Center for Infectious Disease"/>
            <person name="Wu L."/>
            <person name="Ma J."/>
        </authorList>
    </citation>
    <scope>NUCLEOTIDE SEQUENCE [LARGE SCALE GENOMIC DNA]</scope>
    <source>
        <strain evidence="2">CAIM 431</strain>
    </source>
</reference>
<evidence type="ECO:0000313" key="2">
    <source>
        <dbReference type="Proteomes" id="UP001597326"/>
    </source>
</evidence>
<dbReference type="Pfam" id="PF05834">
    <property type="entry name" value="Lycopene_cycl"/>
    <property type="match status" value="1"/>
</dbReference>
<dbReference type="RefSeq" id="WP_343874798.1">
    <property type="nucleotide sequence ID" value="NZ_BAAAIX010000027.1"/>
</dbReference>
<sequence>MRFPQADVAVVGLGPAGRALAYRLLHHGARVVVADPAPERAWWQTYAAWQHQLPDWLDDDVVGAQAGRPVIRAPRPVQLDDRYLVLDSGRLQRSLDISAAEPLPELLDEAAMSTLAPVVVDCRGSHPLPVRSRGRRWREGPTQSAYGVVLPAELAAGLLEGADSVLMDWRPHDGATSWGPRRPSFCYLVPVPGGGVLAEETSLAATPAMDRGLLRHRLAVRLRRHGVAAHEMAAAPTERVHIPLLPAPRPAVPGPAQVHRFGSAGDQLNPISGYSVGSSLQQADELARALLEHRSWPSRSADPRRLALAALDRLGGDATMELFGAFSRMPGSAQRAVLDPRTSTRAVLAAMGRQWWTMTPRHRPALVAATAAGITDLRTRPADRGVGAHNRTGAP</sequence>
<dbReference type="Gene3D" id="3.50.50.60">
    <property type="entry name" value="FAD/NAD(P)-binding domain"/>
    <property type="match status" value="1"/>
</dbReference>
<dbReference type="EMBL" id="JBHUFZ010000019">
    <property type="protein sequence ID" value="MFD1890445.1"/>
    <property type="molecule type" value="Genomic_DNA"/>
</dbReference>
<dbReference type="PANTHER" id="PTHR39757">
    <property type="match status" value="1"/>
</dbReference>
<accession>A0ABW4RXS4</accession>
<dbReference type="PANTHER" id="PTHR39757:SF5">
    <property type="entry name" value="OS02G0190600 PROTEIN"/>
    <property type="match status" value="1"/>
</dbReference>
<dbReference type="Proteomes" id="UP001597326">
    <property type="component" value="Unassembled WGS sequence"/>
</dbReference>